<dbReference type="GO" id="GO:0016787">
    <property type="term" value="F:hydrolase activity"/>
    <property type="evidence" value="ECO:0007669"/>
    <property type="project" value="UniProtKB-KW"/>
</dbReference>
<dbReference type="AlphaFoldDB" id="A0A1V9FJ69"/>
<evidence type="ECO:0000313" key="4">
    <source>
        <dbReference type="EMBL" id="OQP58414.1"/>
    </source>
</evidence>
<feature type="binding site" evidence="3">
    <location>
        <position position="265"/>
    </location>
    <ligand>
        <name>Mg(2+)</name>
        <dbReference type="ChEBI" id="CHEBI:18420"/>
        <label>1</label>
    </ligand>
</feature>
<dbReference type="SUPFAM" id="SSF101478">
    <property type="entry name" value="ADP-ribosylglycohydrolase"/>
    <property type="match status" value="1"/>
</dbReference>
<proteinExistence type="inferred from homology"/>
<dbReference type="InterPro" id="IPR050792">
    <property type="entry name" value="ADP-ribosylglycohydrolase"/>
</dbReference>
<dbReference type="EMBL" id="LWBP01000188">
    <property type="protein sequence ID" value="OQP58414.1"/>
    <property type="molecule type" value="Genomic_DNA"/>
</dbReference>
<sequence>MKPTPVHGALFGLAIGDALGVPVEFKKRDELKARPVTDLEGYQTHNQPPGTFSDDSSLTFCLAESLCHGYDLNDAGQRFVKWFFEGYWTAGGEVFGVGKSTEDSITRLENGVSPAHSGNYDPDCNGNGSLMRILPLLFYIRNFEMEERYRIIREVAVMTHGSMRTVIACFYYPEFALELLNGTSKEVAYHRRNEEVTVFLRNKGISPADWALFEPLFGQRIPLVDENECSTIHHAHLTIQAAMYCFLKTNSYTEAVLMAVNLGDDTDTTASVTGALAGLYYGFDTIPEKWIKGIKRSDEIYDLCSRLSTAMGY</sequence>
<keyword evidence="5" id="KW-1185">Reference proteome</keyword>
<dbReference type="OrthoDB" id="9798107at2"/>
<name>A0A1V9FJ69_9BACT</name>
<dbReference type="STRING" id="550983.A4R26_02865"/>
<dbReference type="PANTHER" id="PTHR16222:SF24">
    <property type="entry name" value="ADP-RIBOSYLHYDROLASE ARH3"/>
    <property type="match status" value="1"/>
</dbReference>
<dbReference type="RefSeq" id="WP_081165593.1">
    <property type="nucleotide sequence ID" value="NZ_LWBP01000188.1"/>
</dbReference>
<dbReference type="InterPro" id="IPR005502">
    <property type="entry name" value="Ribosyl_crysJ1"/>
</dbReference>
<evidence type="ECO:0000256" key="1">
    <source>
        <dbReference type="ARBA" id="ARBA00010702"/>
    </source>
</evidence>
<accession>A0A1V9FJ69</accession>
<reference evidence="5" key="1">
    <citation type="submission" date="2016-04" db="EMBL/GenBank/DDBJ databases">
        <authorList>
            <person name="Chen L."/>
            <person name="Zhuang W."/>
            <person name="Wang G."/>
        </authorList>
    </citation>
    <scope>NUCLEOTIDE SEQUENCE [LARGE SCALE GENOMIC DNA]</scope>
    <source>
        <strain evidence="5">208</strain>
    </source>
</reference>
<comment type="cofactor">
    <cofactor evidence="3">
        <name>Mg(2+)</name>
        <dbReference type="ChEBI" id="CHEBI:18420"/>
    </cofactor>
    <text evidence="3">Binds 2 magnesium ions per subunit.</text>
</comment>
<dbReference type="PANTHER" id="PTHR16222">
    <property type="entry name" value="ADP-RIBOSYLGLYCOHYDROLASE"/>
    <property type="match status" value="1"/>
</dbReference>
<feature type="binding site" evidence="3">
    <location>
        <position position="268"/>
    </location>
    <ligand>
        <name>Mg(2+)</name>
        <dbReference type="ChEBI" id="CHEBI:18420"/>
        <label>1</label>
    </ligand>
</feature>
<comment type="caution">
    <text evidence="4">The sequence shown here is derived from an EMBL/GenBank/DDBJ whole genome shotgun (WGS) entry which is preliminary data.</text>
</comment>
<dbReference type="Gene3D" id="1.10.4080.10">
    <property type="entry name" value="ADP-ribosylation/Crystallin J1"/>
    <property type="match status" value="1"/>
</dbReference>
<protein>
    <recommendedName>
        <fullName evidence="6">ADP-ribosylglycohydrolase</fullName>
    </recommendedName>
</protein>
<feature type="binding site" evidence="3">
    <location>
        <position position="54"/>
    </location>
    <ligand>
        <name>Mg(2+)</name>
        <dbReference type="ChEBI" id="CHEBI:18420"/>
        <label>1</label>
    </ligand>
</feature>
<evidence type="ECO:0000313" key="5">
    <source>
        <dbReference type="Proteomes" id="UP000192276"/>
    </source>
</evidence>
<evidence type="ECO:0000256" key="2">
    <source>
        <dbReference type="ARBA" id="ARBA00022801"/>
    </source>
</evidence>
<evidence type="ECO:0000256" key="3">
    <source>
        <dbReference type="PIRSR" id="PIRSR605502-1"/>
    </source>
</evidence>
<keyword evidence="2" id="KW-0378">Hydrolase</keyword>
<dbReference type="InterPro" id="IPR036705">
    <property type="entry name" value="Ribosyl_crysJ1_sf"/>
</dbReference>
<feature type="binding site" evidence="3">
    <location>
        <position position="53"/>
    </location>
    <ligand>
        <name>Mg(2+)</name>
        <dbReference type="ChEBI" id="CHEBI:18420"/>
        <label>1</label>
    </ligand>
</feature>
<gene>
    <name evidence="4" type="ORF">A4R26_02865</name>
</gene>
<dbReference type="GO" id="GO:0046872">
    <property type="term" value="F:metal ion binding"/>
    <property type="evidence" value="ECO:0007669"/>
    <property type="project" value="UniProtKB-KW"/>
</dbReference>
<comment type="similarity">
    <text evidence="1">Belongs to the ADP-ribosylglycohydrolase family.</text>
</comment>
<feature type="binding site" evidence="3">
    <location>
        <position position="267"/>
    </location>
    <ligand>
        <name>Mg(2+)</name>
        <dbReference type="ChEBI" id="CHEBI:18420"/>
        <label>1</label>
    </ligand>
</feature>
<keyword evidence="3" id="KW-0460">Magnesium</keyword>
<keyword evidence="3" id="KW-0479">Metal-binding</keyword>
<organism evidence="4 5">
    <name type="scientific">Niastella populi</name>
    <dbReference type="NCBI Taxonomy" id="550983"/>
    <lineage>
        <taxon>Bacteria</taxon>
        <taxon>Pseudomonadati</taxon>
        <taxon>Bacteroidota</taxon>
        <taxon>Chitinophagia</taxon>
        <taxon>Chitinophagales</taxon>
        <taxon>Chitinophagaceae</taxon>
        <taxon>Niastella</taxon>
    </lineage>
</organism>
<dbReference type="Proteomes" id="UP000192276">
    <property type="component" value="Unassembled WGS sequence"/>
</dbReference>
<evidence type="ECO:0008006" key="6">
    <source>
        <dbReference type="Google" id="ProtNLM"/>
    </source>
</evidence>
<feature type="binding site" evidence="3">
    <location>
        <position position="55"/>
    </location>
    <ligand>
        <name>Mg(2+)</name>
        <dbReference type="ChEBI" id="CHEBI:18420"/>
        <label>1</label>
    </ligand>
</feature>
<dbReference type="Pfam" id="PF03747">
    <property type="entry name" value="ADP_ribosyl_GH"/>
    <property type="match status" value="1"/>
</dbReference>